<dbReference type="AlphaFoldDB" id="A0A834ZLI6"/>
<proteinExistence type="predicted"/>
<evidence type="ECO:0000313" key="2">
    <source>
        <dbReference type="EMBL" id="KAF8405876.1"/>
    </source>
</evidence>
<evidence type="ECO:0000313" key="3">
    <source>
        <dbReference type="Proteomes" id="UP000655225"/>
    </source>
</evidence>
<name>A0A834ZLI6_TETSI</name>
<feature type="region of interest" description="Disordered" evidence="1">
    <location>
        <begin position="1"/>
        <end position="68"/>
    </location>
</feature>
<dbReference type="EMBL" id="JABCRI010000005">
    <property type="protein sequence ID" value="KAF8405876.1"/>
    <property type="molecule type" value="Genomic_DNA"/>
</dbReference>
<dbReference type="Proteomes" id="UP000655225">
    <property type="component" value="Unassembled WGS sequence"/>
</dbReference>
<feature type="compositionally biased region" description="Basic and acidic residues" evidence="1">
    <location>
        <begin position="57"/>
        <end position="68"/>
    </location>
</feature>
<accession>A0A834ZLI6</accession>
<protein>
    <submittedName>
        <fullName evidence="2">Uncharacterized protein</fullName>
    </submittedName>
</protein>
<reference evidence="2 3" key="1">
    <citation type="submission" date="2020-04" db="EMBL/GenBank/DDBJ databases">
        <title>Plant Genome Project.</title>
        <authorList>
            <person name="Zhang R.-G."/>
        </authorList>
    </citation>
    <scope>NUCLEOTIDE SEQUENCE [LARGE SCALE GENOMIC DNA]</scope>
    <source>
        <strain evidence="2">YNK0</strain>
        <tissue evidence="2">Leaf</tissue>
    </source>
</reference>
<sequence length="68" mass="7524">MRSKQPLFSPTVSSQRPQKAHNSPPLLQSYNRKVTTKALGEQIAKIDHSSFVGDNKGIGRTDSKDRST</sequence>
<evidence type="ECO:0000256" key="1">
    <source>
        <dbReference type="SAM" id="MobiDB-lite"/>
    </source>
</evidence>
<organism evidence="2 3">
    <name type="scientific">Tetracentron sinense</name>
    <name type="common">Spur-leaf</name>
    <dbReference type="NCBI Taxonomy" id="13715"/>
    <lineage>
        <taxon>Eukaryota</taxon>
        <taxon>Viridiplantae</taxon>
        <taxon>Streptophyta</taxon>
        <taxon>Embryophyta</taxon>
        <taxon>Tracheophyta</taxon>
        <taxon>Spermatophyta</taxon>
        <taxon>Magnoliopsida</taxon>
        <taxon>Trochodendrales</taxon>
        <taxon>Trochodendraceae</taxon>
        <taxon>Tetracentron</taxon>
    </lineage>
</organism>
<feature type="compositionally biased region" description="Polar residues" evidence="1">
    <location>
        <begin position="1"/>
        <end position="33"/>
    </location>
</feature>
<comment type="caution">
    <text evidence="2">The sequence shown here is derived from an EMBL/GenBank/DDBJ whole genome shotgun (WGS) entry which is preliminary data.</text>
</comment>
<keyword evidence="3" id="KW-1185">Reference proteome</keyword>
<gene>
    <name evidence="2" type="ORF">HHK36_007954</name>
</gene>